<dbReference type="CDD" id="cd06171">
    <property type="entry name" value="Sigma70_r4"/>
    <property type="match status" value="1"/>
</dbReference>
<dbReference type="InterPro" id="IPR014284">
    <property type="entry name" value="RNA_pol_sigma-70_dom"/>
</dbReference>
<dbReference type="NCBIfam" id="TIGR02937">
    <property type="entry name" value="sigma70-ECF"/>
    <property type="match status" value="1"/>
</dbReference>
<evidence type="ECO:0000313" key="8">
    <source>
        <dbReference type="EMBL" id="QDU65333.1"/>
    </source>
</evidence>
<dbReference type="PANTHER" id="PTHR43133">
    <property type="entry name" value="RNA POLYMERASE ECF-TYPE SIGMA FACTO"/>
    <property type="match status" value="1"/>
</dbReference>
<evidence type="ECO:0000256" key="2">
    <source>
        <dbReference type="ARBA" id="ARBA00023015"/>
    </source>
</evidence>
<keyword evidence="9" id="KW-1185">Reference proteome</keyword>
<dbReference type="GO" id="GO:0003677">
    <property type="term" value="F:DNA binding"/>
    <property type="evidence" value="ECO:0007669"/>
    <property type="project" value="UniProtKB-KW"/>
</dbReference>
<dbReference type="InterPro" id="IPR013249">
    <property type="entry name" value="RNA_pol_sigma70_r4_t2"/>
</dbReference>
<dbReference type="Proteomes" id="UP000316921">
    <property type="component" value="Chromosome"/>
</dbReference>
<keyword evidence="3" id="KW-0731">Sigma factor</keyword>
<comment type="similarity">
    <text evidence="1">Belongs to the sigma-70 factor family. ECF subfamily.</text>
</comment>
<dbReference type="Pfam" id="PF04542">
    <property type="entry name" value="Sigma70_r2"/>
    <property type="match status" value="1"/>
</dbReference>
<accession>A0A518BEM2</accession>
<dbReference type="Gene3D" id="1.10.1740.10">
    <property type="match status" value="1"/>
</dbReference>
<dbReference type="SUPFAM" id="SSF49464">
    <property type="entry name" value="Carboxypeptidase regulatory domain-like"/>
    <property type="match status" value="1"/>
</dbReference>
<keyword evidence="2" id="KW-0805">Transcription regulation</keyword>
<dbReference type="InterPro" id="IPR008969">
    <property type="entry name" value="CarboxyPept-like_regulatory"/>
</dbReference>
<dbReference type="InterPro" id="IPR007627">
    <property type="entry name" value="RNA_pol_sigma70_r2"/>
</dbReference>
<dbReference type="InterPro" id="IPR036388">
    <property type="entry name" value="WH-like_DNA-bd_sf"/>
</dbReference>
<dbReference type="Pfam" id="PF08281">
    <property type="entry name" value="Sigma70_r4_2"/>
    <property type="match status" value="1"/>
</dbReference>
<dbReference type="InterPro" id="IPR013325">
    <property type="entry name" value="RNA_pol_sigma_r2"/>
</dbReference>
<evidence type="ECO:0000256" key="1">
    <source>
        <dbReference type="ARBA" id="ARBA00010641"/>
    </source>
</evidence>
<evidence type="ECO:0000313" key="9">
    <source>
        <dbReference type="Proteomes" id="UP000316921"/>
    </source>
</evidence>
<dbReference type="AlphaFoldDB" id="A0A518BEM2"/>
<feature type="domain" description="RNA polymerase sigma-70 region 2" evidence="6">
    <location>
        <begin position="12"/>
        <end position="71"/>
    </location>
</feature>
<evidence type="ECO:0000259" key="6">
    <source>
        <dbReference type="Pfam" id="PF04542"/>
    </source>
</evidence>
<name>A0A518BEM2_9BACT</name>
<dbReference type="RefSeq" id="WP_145061833.1">
    <property type="nucleotide sequence ID" value="NZ_CP036287.1"/>
</dbReference>
<dbReference type="InterPro" id="IPR039425">
    <property type="entry name" value="RNA_pol_sigma-70-like"/>
</dbReference>
<reference evidence="8 9" key="1">
    <citation type="submission" date="2019-02" db="EMBL/GenBank/DDBJ databases">
        <title>Deep-cultivation of Planctomycetes and their phenomic and genomic characterization uncovers novel biology.</title>
        <authorList>
            <person name="Wiegand S."/>
            <person name="Jogler M."/>
            <person name="Boedeker C."/>
            <person name="Pinto D."/>
            <person name="Vollmers J."/>
            <person name="Rivas-Marin E."/>
            <person name="Kohn T."/>
            <person name="Peeters S.H."/>
            <person name="Heuer A."/>
            <person name="Rast P."/>
            <person name="Oberbeckmann S."/>
            <person name="Bunk B."/>
            <person name="Jeske O."/>
            <person name="Meyerdierks A."/>
            <person name="Storesund J.E."/>
            <person name="Kallscheuer N."/>
            <person name="Luecker S."/>
            <person name="Lage O.M."/>
            <person name="Pohl T."/>
            <person name="Merkel B.J."/>
            <person name="Hornburger P."/>
            <person name="Mueller R.-W."/>
            <person name="Bruemmer F."/>
            <person name="Labrenz M."/>
            <person name="Spormann A.M."/>
            <person name="Op den Camp H."/>
            <person name="Overmann J."/>
            <person name="Amann R."/>
            <person name="Jetten M.S.M."/>
            <person name="Mascher T."/>
            <person name="Medema M.H."/>
            <person name="Devos D.P."/>
            <person name="Kaster A.-K."/>
            <person name="Ovreas L."/>
            <person name="Rohde M."/>
            <person name="Galperin M.Y."/>
            <person name="Jogler C."/>
        </authorList>
    </citation>
    <scope>NUCLEOTIDE SEQUENCE [LARGE SCALE GENOMIC DNA]</scope>
    <source>
        <strain evidence="8 9">Pla133</strain>
    </source>
</reference>
<proteinExistence type="inferred from homology"/>
<dbReference type="GO" id="GO:0006352">
    <property type="term" value="P:DNA-templated transcription initiation"/>
    <property type="evidence" value="ECO:0007669"/>
    <property type="project" value="InterPro"/>
</dbReference>
<dbReference type="PANTHER" id="PTHR43133:SF8">
    <property type="entry name" value="RNA POLYMERASE SIGMA FACTOR HI_1459-RELATED"/>
    <property type="match status" value="1"/>
</dbReference>
<organism evidence="8 9">
    <name type="scientific">Engelhardtia mirabilis</name>
    <dbReference type="NCBI Taxonomy" id="2528011"/>
    <lineage>
        <taxon>Bacteria</taxon>
        <taxon>Pseudomonadati</taxon>
        <taxon>Planctomycetota</taxon>
        <taxon>Planctomycetia</taxon>
        <taxon>Planctomycetia incertae sedis</taxon>
        <taxon>Engelhardtia</taxon>
    </lineage>
</organism>
<keyword evidence="4" id="KW-0238">DNA-binding</keyword>
<dbReference type="InterPro" id="IPR013324">
    <property type="entry name" value="RNA_pol_sigma_r3/r4-like"/>
</dbReference>
<feature type="domain" description="RNA polymerase sigma factor 70 region 4 type 2" evidence="7">
    <location>
        <begin position="99"/>
        <end position="150"/>
    </location>
</feature>
<dbReference type="SUPFAM" id="SSF88946">
    <property type="entry name" value="Sigma2 domain of RNA polymerase sigma factors"/>
    <property type="match status" value="1"/>
</dbReference>
<evidence type="ECO:0000256" key="3">
    <source>
        <dbReference type="ARBA" id="ARBA00023082"/>
    </source>
</evidence>
<dbReference type="KEGG" id="pbap:Pla133_03980"/>
<evidence type="ECO:0000256" key="5">
    <source>
        <dbReference type="ARBA" id="ARBA00023163"/>
    </source>
</evidence>
<protein>
    <submittedName>
        <fullName evidence="8">ECF RNA polymerase sigma factor SigW</fullName>
    </submittedName>
</protein>
<evidence type="ECO:0000256" key="4">
    <source>
        <dbReference type="ARBA" id="ARBA00023125"/>
    </source>
</evidence>
<keyword evidence="5" id="KW-0804">Transcription</keyword>
<sequence length="783" mass="83164">MQNQPLDATDLTWLTGLAQALLGDAHAADDLVQETLVAALQRPGPVGIPRRPWLRAVARHLAARRFRGEARRAERERAVAREEALPGSSELVEQAEIAEQVVAATRALPEPFRRTILLRFLEGLEPEEIARREGKPADTVRWRVRRGLELLRAELVSRHDREWRAWCALLVPLARPRAGLGLGASTALVHSLATWTVMKLTTTLLAAVLALTALWLALPPQETTAHDHKTGPALALDGQPAAPAESVDLTTVDPATSRVVVEARTLPVAQVANAGLTGAIVDEGGNGVAGATVLLVPAPAAAGVASGHGGPAFVASTTSTEAGVFRFERKDYELAAVDRDLELGVIANGYLNRRLQGVLESWPETGLTVVLSGGDRLVGRVVDEDGFAVPQLQVLAHPVGAGVGHVSPSRVVARALRARIGGGSAEYQDCIGVTDARGELQLSGLSDGDLELRSLDPGWSIVGPARVRADGRFVEWTAAERLGVALEVFDRRDGKPVESASATFRVELTFLDGEVVDYGQWVGGGAGGASFALDPAMLPPMAGRTIARAGFYGTVKAGSAEVPWAAEPLQSATGARGVATVRLELDPSLAFDEPEGADSEDWVPAPATATLDLDVRTEEGTPFSRRLSVDWRSTPPGALAQEGDASPAHLAPGRYALDVVAGEVELTIREFGASGSLPPWTATVSCHAGQATPVFVTLASGARVSLARPKEWSGEWFVHASWRPPGEADWRGSWNYSTTSQTLELAALRPAEWRFELSDGQTRDPAAVVRTIELADGDSRTLE</sequence>
<gene>
    <name evidence="8" type="primary">sigW_5</name>
    <name evidence="8" type="ORF">Pla133_03980</name>
</gene>
<dbReference type="SUPFAM" id="SSF88659">
    <property type="entry name" value="Sigma3 and sigma4 domains of RNA polymerase sigma factors"/>
    <property type="match status" value="1"/>
</dbReference>
<dbReference type="EMBL" id="CP036287">
    <property type="protein sequence ID" value="QDU65333.1"/>
    <property type="molecule type" value="Genomic_DNA"/>
</dbReference>
<dbReference type="Gene3D" id="1.10.10.10">
    <property type="entry name" value="Winged helix-like DNA-binding domain superfamily/Winged helix DNA-binding domain"/>
    <property type="match status" value="1"/>
</dbReference>
<dbReference type="GO" id="GO:0016987">
    <property type="term" value="F:sigma factor activity"/>
    <property type="evidence" value="ECO:0007669"/>
    <property type="project" value="UniProtKB-KW"/>
</dbReference>
<evidence type="ECO:0000259" key="7">
    <source>
        <dbReference type="Pfam" id="PF08281"/>
    </source>
</evidence>